<dbReference type="AlphaFoldDB" id="A0A814R9S9"/>
<proteinExistence type="predicted"/>
<evidence type="ECO:0000256" key="1">
    <source>
        <dbReference type="SAM" id="Phobius"/>
    </source>
</evidence>
<dbReference type="Proteomes" id="UP000663828">
    <property type="component" value="Unassembled WGS sequence"/>
</dbReference>
<keyword evidence="1" id="KW-0812">Transmembrane</keyword>
<evidence type="ECO:0000313" key="2">
    <source>
        <dbReference type="EMBL" id="CAF1131003.1"/>
    </source>
</evidence>
<feature type="transmembrane region" description="Helical" evidence="1">
    <location>
        <begin position="92"/>
        <end position="112"/>
    </location>
</feature>
<organism evidence="2 4">
    <name type="scientific">Adineta ricciae</name>
    <name type="common">Rotifer</name>
    <dbReference type="NCBI Taxonomy" id="249248"/>
    <lineage>
        <taxon>Eukaryota</taxon>
        <taxon>Metazoa</taxon>
        <taxon>Spiralia</taxon>
        <taxon>Gnathifera</taxon>
        <taxon>Rotifera</taxon>
        <taxon>Eurotatoria</taxon>
        <taxon>Bdelloidea</taxon>
        <taxon>Adinetida</taxon>
        <taxon>Adinetidae</taxon>
        <taxon>Adineta</taxon>
    </lineage>
</organism>
<evidence type="ECO:0008006" key="5">
    <source>
        <dbReference type="Google" id="ProtNLM"/>
    </source>
</evidence>
<name>A0A814R9S9_ADIRI</name>
<feature type="transmembrane region" description="Helical" evidence="1">
    <location>
        <begin position="124"/>
        <end position="141"/>
    </location>
</feature>
<comment type="caution">
    <text evidence="2">The sequence shown here is derived from an EMBL/GenBank/DDBJ whole genome shotgun (WGS) entry which is preliminary data.</text>
</comment>
<keyword evidence="4" id="KW-1185">Reference proteome</keyword>
<feature type="transmembrane region" description="Helical" evidence="1">
    <location>
        <begin position="161"/>
        <end position="184"/>
    </location>
</feature>
<sequence>MSVTIEKRCSIIASIIVDVLNLCGQIGIYFAQKAEQLDEYKKRQFFFIILGISAANLFKSIFLSERIKIGISCLNEIGELFCYLLVLERTLIVLIISLTFFGLQFLCYLITFYFTQTDHQTKLIAYRIGIFIYRLSMYIGTNGSSLLTLLLNSESQFRQTLYEMSIIISIFYLLYCLEIQPLLIHRQIKYKFKGQPVGKCLSVSISNSVRKILVVLNVCGLLQFI</sequence>
<keyword evidence="1" id="KW-0472">Membrane</keyword>
<feature type="transmembrane region" description="Helical" evidence="1">
    <location>
        <begin position="44"/>
        <end position="62"/>
    </location>
</feature>
<protein>
    <recommendedName>
        <fullName evidence="5">Transmembrane protein</fullName>
    </recommendedName>
</protein>
<dbReference type="EMBL" id="CAJNOJ010000417">
    <property type="protein sequence ID" value="CAF1440860.1"/>
    <property type="molecule type" value="Genomic_DNA"/>
</dbReference>
<keyword evidence="1" id="KW-1133">Transmembrane helix</keyword>
<dbReference type="EMBL" id="CAJNOR010001372">
    <property type="protein sequence ID" value="CAF1131003.1"/>
    <property type="molecule type" value="Genomic_DNA"/>
</dbReference>
<feature type="transmembrane region" description="Helical" evidence="1">
    <location>
        <begin position="12"/>
        <end position="32"/>
    </location>
</feature>
<dbReference type="Proteomes" id="UP000663852">
    <property type="component" value="Unassembled WGS sequence"/>
</dbReference>
<reference evidence="2" key="1">
    <citation type="submission" date="2021-02" db="EMBL/GenBank/DDBJ databases">
        <authorList>
            <person name="Nowell W R."/>
        </authorList>
    </citation>
    <scope>NUCLEOTIDE SEQUENCE</scope>
</reference>
<evidence type="ECO:0000313" key="4">
    <source>
        <dbReference type="Proteomes" id="UP000663828"/>
    </source>
</evidence>
<gene>
    <name evidence="3" type="ORF">EDS130_LOCUS38860</name>
    <name evidence="2" type="ORF">XAT740_LOCUS19901</name>
</gene>
<dbReference type="OrthoDB" id="10051214at2759"/>
<accession>A0A814R9S9</accession>
<evidence type="ECO:0000313" key="3">
    <source>
        <dbReference type="EMBL" id="CAF1440860.1"/>
    </source>
</evidence>